<sequence length="356" mass="40214">MGRRKDLSKFERGMIVGARLLGAPVSQTSVLSGKSKTTVSRVFTEWRKSQKTTTDRSRCGRKRLVTDSVRQWLEKIVTSERTMTIAAITQTLNAGSEETVSARTVRRELRRMGFYCRVQLQKHHALDLSKFDRGVIVGARLAGASIVQTVNASGKSRTTVSRVFKEWRTSEKTGTDRSKCGRKRLLTDRERQWLEKIVSTERTQSSRVITETLNLASEQPVSARTVRRELQRMGFYSPVPPSLLKYNQDLKDKNEPKDDKANGKKLADENGEDGGSDEEYPGEVKDGEEEEGDEGLEGEKEDEDEVEEVEEEDEDDDDDEEEEEQPLPAAAHPTKRRGNEQETVGKKRQKTASSDS</sequence>
<name>A0ABR0YXV0_HUSHU</name>
<evidence type="ECO:0000313" key="2">
    <source>
        <dbReference type="EMBL" id="KAK6477371.1"/>
    </source>
</evidence>
<accession>A0ABR0YXV0</accession>
<dbReference type="EMBL" id="JAHFZB010000021">
    <property type="protein sequence ID" value="KAK6477371.1"/>
    <property type="molecule type" value="Genomic_DNA"/>
</dbReference>
<proteinExistence type="predicted"/>
<evidence type="ECO:0000256" key="1">
    <source>
        <dbReference type="SAM" id="MobiDB-lite"/>
    </source>
</evidence>
<keyword evidence="3" id="KW-1185">Reference proteome</keyword>
<protein>
    <submittedName>
        <fullName evidence="2">YTH domain-containing protein 1-like isoform X2</fullName>
    </submittedName>
</protein>
<comment type="caution">
    <text evidence="2">The sequence shown here is derived from an EMBL/GenBank/DDBJ whole genome shotgun (WGS) entry which is preliminary data.</text>
</comment>
<dbReference type="Proteomes" id="UP001369086">
    <property type="component" value="Unassembled WGS sequence"/>
</dbReference>
<dbReference type="SUPFAM" id="SSF46689">
    <property type="entry name" value="Homeodomain-like"/>
    <property type="match status" value="2"/>
</dbReference>
<evidence type="ECO:0000313" key="3">
    <source>
        <dbReference type="Proteomes" id="UP001369086"/>
    </source>
</evidence>
<reference evidence="2 3" key="1">
    <citation type="submission" date="2021-05" db="EMBL/GenBank/DDBJ databases">
        <authorList>
            <person name="Zahm M."/>
            <person name="Klopp C."/>
            <person name="Cabau C."/>
            <person name="Kuhl H."/>
            <person name="Suciu R."/>
            <person name="Ciorpac M."/>
            <person name="Holostenco D."/>
            <person name="Gessner J."/>
            <person name="Wuertz S."/>
            <person name="Hohne C."/>
            <person name="Stock M."/>
            <person name="Gislard M."/>
            <person name="Lluch J."/>
            <person name="Milhes M."/>
            <person name="Lampietro C."/>
            <person name="Lopez Roques C."/>
            <person name="Donnadieu C."/>
            <person name="Du K."/>
            <person name="Schartl M."/>
            <person name="Guiguen Y."/>
        </authorList>
    </citation>
    <scope>NUCLEOTIDE SEQUENCE [LARGE SCALE GENOMIC DNA]</scope>
    <source>
        <strain evidence="2">Hh-F2</strain>
        <tissue evidence="2">Blood</tissue>
    </source>
</reference>
<feature type="compositionally biased region" description="Acidic residues" evidence="1">
    <location>
        <begin position="269"/>
        <end position="325"/>
    </location>
</feature>
<feature type="region of interest" description="Disordered" evidence="1">
    <location>
        <begin position="236"/>
        <end position="356"/>
    </location>
</feature>
<feature type="compositionally biased region" description="Basic and acidic residues" evidence="1">
    <location>
        <begin position="248"/>
        <end position="268"/>
    </location>
</feature>
<gene>
    <name evidence="2" type="ORF">HHUSO_G22298</name>
</gene>
<dbReference type="InterPro" id="IPR009057">
    <property type="entry name" value="Homeodomain-like_sf"/>
</dbReference>
<organism evidence="2 3">
    <name type="scientific">Huso huso</name>
    <name type="common">Beluga</name>
    <name type="synonym">Acipenser huso</name>
    <dbReference type="NCBI Taxonomy" id="61971"/>
    <lineage>
        <taxon>Eukaryota</taxon>
        <taxon>Metazoa</taxon>
        <taxon>Chordata</taxon>
        <taxon>Craniata</taxon>
        <taxon>Vertebrata</taxon>
        <taxon>Euteleostomi</taxon>
        <taxon>Actinopterygii</taxon>
        <taxon>Chondrostei</taxon>
        <taxon>Acipenseriformes</taxon>
        <taxon>Acipenseridae</taxon>
        <taxon>Huso</taxon>
    </lineage>
</organism>